<dbReference type="AlphaFoldDB" id="A0A9D2MSQ9"/>
<keyword evidence="3 4" id="KW-0443">Lipid metabolism</keyword>
<dbReference type="InterPro" id="IPR037483">
    <property type="entry name" value="YjjU-like"/>
</dbReference>
<feature type="short sequence motif" description="DGA/G" evidence="4">
    <location>
        <begin position="160"/>
        <end position="162"/>
    </location>
</feature>
<dbReference type="CDD" id="cd07208">
    <property type="entry name" value="Pat_hypo_Ecoli_yjju_like"/>
    <property type="match status" value="1"/>
</dbReference>
<evidence type="ECO:0000259" key="5">
    <source>
        <dbReference type="PROSITE" id="PS51635"/>
    </source>
</evidence>
<dbReference type="Proteomes" id="UP000886883">
    <property type="component" value="Unassembled WGS sequence"/>
</dbReference>
<dbReference type="InterPro" id="IPR045943">
    <property type="entry name" value="DUF6363"/>
</dbReference>
<dbReference type="SUPFAM" id="SSF52151">
    <property type="entry name" value="FabD/lysophospholipase-like"/>
    <property type="match status" value="1"/>
</dbReference>
<feature type="domain" description="PNPLA" evidence="5">
    <location>
        <begin position="7"/>
        <end position="173"/>
    </location>
</feature>
<evidence type="ECO:0000313" key="6">
    <source>
        <dbReference type="EMBL" id="HJB91473.1"/>
    </source>
</evidence>
<proteinExistence type="predicted"/>
<dbReference type="Pfam" id="PF19890">
    <property type="entry name" value="DUF6363"/>
    <property type="match status" value="1"/>
</dbReference>
<dbReference type="GO" id="GO:0016042">
    <property type="term" value="P:lipid catabolic process"/>
    <property type="evidence" value="ECO:0007669"/>
    <property type="project" value="UniProtKB-UniRule"/>
</dbReference>
<dbReference type="Pfam" id="PF01734">
    <property type="entry name" value="Patatin"/>
    <property type="match status" value="1"/>
</dbReference>
<feature type="short sequence motif" description="GXSXG" evidence="4">
    <location>
        <begin position="38"/>
        <end position="42"/>
    </location>
</feature>
<sequence length="283" mass="32086">MLYQAGLVLEGGGMKGVYTAGVLDYFLDQGIDFAKCYGVSAGACHLCSYLSKQRGRAYAVVTDYLHDPDYWGISSLIRTGDLFNADMCYHRIPDSLNPFDYETYEKNPSRGYAVVTNIETGRAEYLPMEDLRQNIDAVRASASLPLVSRNVRIGDGLYLDGGLADPIPLLHSVLDGNRKNVVVMTKEAGYRRKPSGQLGLIRLRYARYPKVYELMKNRHIEYNRTLDYLQEQVKNKTAFLIQPAVKSEVGRIEKDEKKLRALYEEGYEEAGQRYDALMEFLES</sequence>
<reference evidence="6" key="1">
    <citation type="journal article" date="2021" name="PeerJ">
        <title>Extensive microbial diversity within the chicken gut microbiome revealed by metagenomics and culture.</title>
        <authorList>
            <person name="Gilroy R."/>
            <person name="Ravi A."/>
            <person name="Getino M."/>
            <person name="Pursley I."/>
            <person name="Horton D.L."/>
            <person name="Alikhan N.F."/>
            <person name="Baker D."/>
            <person name="Gharbi K."/>
            <person name="Hall N."/>
            <person name="Watson M."/>
            <person name="Adriaenssens E.M."/>
            <person name="Foster-Nyarko E."/>
            <person name="Jarju S."/>
            <person name="Secka A."/>
            <person name="Antonio M."/>
            <person name="Oren A."/>
            <person name="Chaudhuri R.R."/>
            <person name="La Ragione R."/>
            <person name="Hildebrand F."/>
            <person name="Pallen M.J."/>
        </authorList>
    </citation>
    <scope>NUCLEOTIDE SEQUENCE</scope>
    <source>
        <strain evidence="6">USAMLcec3-2134</strain>
    </source>
</reference>
<dbReference type="InterPro" id="IPR002641">
    <property type="entry name" value="PNPLA_dom"/>
</dbReference>
<dbReference type="Gene3D" id="3.40.1090.10">
    <property type="entry name" value="Cytosolic phospholipase A2 catalytic domain"/>
    <property type="match status" value="2"/>
</dbReference>
<feature type="short sequence motif" description="GXGXXG" evidence="4">
    <location>
        <begin position="11"/>
        <end position="16"/>
    </location>
</feature>
<evidence type="ECO:0000256" key="3">
    <source>
        <dbReference type="ARBA" id="ARBA00023098"/>
    </source>
</evidence>
<dbReference type="InterPro" id="IPR050301">
    <property type="entry name" value="NTE"/>
</dbReference>
<keyword evidence="2 4" id="KW-0442">Lipid degradation</keyword>
<accession>A0A9D2MSQ9</accession>
<comment type="caution">
    <text evidence="6">The sequence shown here is derived from an EMBL/GenBank/DDBJ whole genome shotgun (WGS) entry which is preliminary data.</text>
</comment>
<gene>
    <name evidence="6" type="ORF">H9763_08405</name>
</gene>
<dbReference type="PANTHER" id="PTHR14226">
    <property type="entry name" value="NEUROPATHY TARGET ESTERASE/SWISS CHEESE D.MELANOGASTER"/>
    <property type="match status" value="1"/>
</dbReference>
<evidence type="ECO:0000256" key="1">
    <source>
        <dbReference type="ARBA" id="ARBA00022801"/>
    </source>
</evidence>
<dbReference type="InterPro" id="IPR016035">
    <property type="entry name" value="Acyl_Trfase/lysoPLipase"/>
</dbReference>
<dbReference type="GO" id="GO:0016787">
    <property type="term" value="F:hydrolase activity"/>
    <property type="evidence" value="ECO:0007669"/>
    <property type="project" value="UniProtKB-UniRule"/>
</dbReference>
<name>A0A9D2MSQ9_9FIRM</name>
<feature type="active site" description="Proton acceptor" evidence="4">
    <location>
        <position position="160"/>
    </location>
</feature>
<evidence type="ECO:0000313" key="7">
    <source>
        <dbReference type="Proteomes" id="UP000886883"/>
    </source>
</evidence>
<reference evidence="6" key="2">
    <citation type="submission" date="2021-04" db="EMBL/GenBank/DDBJ databases">
        <authorList>
            <person name="Gilroy R."/>
        </authorList>
    </citation>
    <scope>NUCLEOTIDE SEQUENCE</scope>
    <source>
        <strain evidence="6">USAMLcec3-2134</strain>
    </source>
</reference>
<organism evidence="6 7">
    <name type="scientific">Candidatus Eisenbergiella merdigallinarum</name>
    <dbReference type="NCBI Taxonomy" id="2838552"/>
    <lineage>
        <taxon>Bacteria</taxon>
        <taxon>Bacillati</taxon>
        <taxon>Bacillota</taxon>
        <taxon>Clostridia</taxon>
        <taxon>Lachnospirales</taxon>
        <taxon>Lachnospiraceae</taxon>
        <taxon>Eisenbergiella</taxon>
    </lineage>
</organism>
<dbReference type="EMBL" id="DWXE01000028">
    <property type="protein sequence ID" value="HJB91473.1"/>
    <property type="molecule type" value="Genomic_DNA"/>
</dbReference>
<feature type="active site" description="Nucleophile" evidence="4">
    <location>
        <position position="40"/>
    </location>
</feature>
<dbReference type="PROSITE" id="PS51635">
    <property type="entry name" value="PNPLA"/>
    <property type="match status" value="1"/>
</dbReference>
<dbReference type="PANTHER" id="PTHR14226:SF25">
    <property type="entry name" value="PHOSPHOESTERASE"/>
    <property type="match status" value="1"/>
</dbReference>
<evidence type="ECO:0000256" key="2">
    <source>
        <dbReference type="ARBA" id="ARBA00022963"/>
    </source>
</evidence>
<keyword evidence="1 4" id="KW-0378">Hydrolase</keyword>
<evidence type="ECO:0000256" key="4">
    <source>
        <dbReference type="PROSITE-ProRule" id="PRU01161"/>
    </source>
</evidence>
<protein>
    <submittedName>
        <fullName evidence="6">Patatin family protein</fullName>
    </submittedName>
</protein>